<dbReference type="AlphaFoldDB" id="A0A5M8PFE9"/>
<evidence type="ECO:0000259" key="1">
    <source>
        <dbReference type="PROSITE" id="PS51747"/>
    </source>
</evidence>
<protein>
    <recommendedName>
        <fullName evidence="1">CMP/dCMP-type deaminase domain-containing protein</fullName>
    </recommendedName>
</protein>
<dbReference type="PROSITE" id="PS51747">
    <property type="entry name" value="CYT_DCMP_DEAMINASES_2"/>
    <property type="match status" value="1"/>
</dbReference>
<comment type="caution">
    <text evidence="2">The sequence shown here is derived from an EMBL/GenBank/DDBJ whole genome shotgun (WGS) entry which is preliminary data.</text>
</comment>
<gene>
    <name evidence="2" type="ORF">FRX48_08705</name>
</gene>
<dbReference type="GO" id="GO:0006139">
    <property type="term" value="P:nucleobase-containing compound metabolic process"/>
    <property type="evidence" value="ECO:0007669"/>
    <property type="project" value="UniProtKB-ARBA"/>
</dbReference>
<dbReference type="InterPro" id="IPR016193">
    <property type="entry name" value="Cytidine_deaminase-like"/>
</dbReference>
<feature type="domain" description="CMP/dCMP-type deaminase" evidence="1">
    <location>
        <begin position="1"/>
        <end position="126"/>
    </location>
</feature>
<accession>A0A5M8PFE9</accession>
<sequence>MRLAISLAHKSVPLPSNFRVGAVLVDQELNEIIATGYTLELPGNTHAEQCCLLKLAAAHNVSEETVGKKLPDKAVIYTTMEPCGKRVSGNMSCVERILQTRKAGTGAGGVQTVYVGVTEPEKFVGENTVLIPLANTAPPGPTSQFLTNAPTLIPKKQVISLNLLEVHSLTTLSVSSTPNRLNLASLTPRDDASRGWL</sequence>
<dbReference type="Proteomes" id="UP000324767">
    <property type="component" value="Unassembled WGS sequence"/>
</dbReference>
<dbReference type="OrthoDB" id="252265at2759"/>
<dbReference type="GO" id="GO:0003824">
    <property type="term" value="F:catalytic activity"/>
    <property type="evidence" value="ECO:0007669"/>
    <property type="project" value="InterPro"/>
</dbReference>
<proteinExistence type="predicted"/>
<dbReference type="Pfam" id="PF18785">
    <property type="entry name" value="Inv-AAD"/>
    <property type="match status" value="1"/>
</dbReference>
<reference evidence="2 3" key="1">
    <citation type="submission" date="2019-09" db="EMBL/GenBank/DDBJ databases">
        <title>The hologenome of the rock-dwelling lichen Lasallia pustulata.</title>
        <authorList>
            <person name="Greshake Tzovaras B."/>
            <person name="Segers F."/>
            <person name="Bicker A."/>
            <person name="Dal Grande F."/>
            <person name="Otte J."/>
            <person name="Hankeln T."/>
            <person name="Schmitt I."/>
            <person name="Ebersberger I."/>
        </authorList>
    </citation>
    <scope>NUCLEOTIDE SEQUENCE [LARGE SCALE GENOMIC DNA]</scope>
    <source>
        <strain evidence="2">A1-1</strain>
    </source>
</reference>
<evidence type="ECO:0000313" key="2">
    <source>
        <dbReference type="EMBL" id="KAA6407462.1"/>
    </source>
</evidence>
<name>A0A5M8PFE9_9LECA</name>
<dbReference type="InterPro" id="IPR002125">
    <property type="entry name" value="CMP_dCMP_dom"/>
</dbReference>
<dbReference type="Gene3D" id="3.40.140.10">
    <property type="entry name" value="Cytidine Deaminase, domain 2"/>
    <property type="match status" value="1"/>
</dbReference>
<dbReference type="SUPFAM" id="SSF53927">
    <property type="entry name" value="Cytidine deaminase-like"/>
    <property type="match status" value="1"/>
</dbReference>
<organism evidence="2 3">
    <name type="scientific">Lasallia pustulata</name>
    <dbReference type="NCBI Taxonomy" id="136370"/>
    <lineage>
        <taxon>Eukaryota</taxon>
        <taxon>Fungi</taxon>
        <taxon>Dikarya</taxon>
        <taxon>Ascomycota</taxon>
        <taxon>Pezizomycotina</taxon>
        <taxon>Lecanoromycetes</taxon>
        <taxon>OSLEUM clade</taxon>
        <taxon>Umbilicariomycetidae</taxon>
        <taxon>Umbilicariales</taxon>
        <taxon>Umbilicariaceae</taxon>
        <taxon>Lasallia</taxon>
    </lineage>
</organism>
<evidence type="ECO:0000313" key="3">
    <source>
        <dbReference type="Proteomes" id="UP000324767"/>
    </source>
</evidence>
<dbReference type="EMBL" id="VXIT01000017">
    <property type="protein sequence ID" value="KAA6407462.1"/>
    <property type="molecule type" value="Genomic_DNA"/>
</dbReference>